<dbReference type="Proteomes" id="UP000619486">
    <property type="component" value="Unassembled WGS sequence"/>
</dbReference>
<evidence type="ECO:0000313" key="6">
    <source>
        <dbReference type="Proteomes" id="UP000619486"/>
    </source>
</evidence>
<dbReference type="AlphaFoldDB" id="A0A918LU64"/>
<accession>A0A918LU64</accession>
<gene>
    <name evidence="5" type="ORF">GCM10014713_49860</name>
</gene>
<dbReference type="InterPro" id="IPR016047">
    <property type="entry name" value="M23ase_b-sheet_dom"/>
</dbReference>
<protein>
    <submittedName>
        <fullName evidence="5">Peptidase M23</fullName>
    </submittedName>
</protein>
<keyword evidence="6" id="KW-1185">Reference proteome</keyword>
<name>A0A918LU64_9ACTN</name>
<evidence type="ECO:0000256" key="2">
    <source>
        <dbReference type="SAM" id="MobiDB-lite"/>
    </source>
</evidence>
<reference evidence="5" key="1">
    <citation type="journal article" date="2014" name="Int. J. Syst. Evol. Microbiol.">
        <title>Complete genome sequence of Corynebacterium casei LMG S-19264T (=DSM 44701T), isolated from a smear-ripened cheese.</title>
        <authorList>
            <consortium name="US DOE Joint Genome Institute (JGI-PGF)"/>
            <person name="Walter F."/>
            <person name="Albersmeier A."/>
            <person name="Kalinowski J."/>
            <person name="Ruckert C."/>
        </authorList>
    </citation>
    <scope>NUCLEOTIDE SEQUENCE</scope>
    <source>
        <strain evidence="5">JCM 3172</strain>
    </source>
</reference>
<evidence type="ECO:0000259" key="4">
    <source>
        <dbReference type="Pfam" id="PF01551"/>
    </source>
</evidence>
<feature type="signal peptide" evidence="3">
    <location>
        <begin position="1"/>
        <end position="17"/>
    </location>
</feature>
<dbReference type="InterPro" id="IPR050570">
    <property type="entry name" value="Cell_wall_metabolism_enzyme"/>
</dbReference>
<dbReference type="GO" id="GO:0004222">
    <property type="term" value="F:metalloendopeptidase activity"/>
    <property type="evidence" value="ECO:0007669"/>
    <property type="project" value="TreeGrafter"/>
</dbReference>
<organism evidence="5 6">
    <name type="scientific">Streptomyces purpureus</name>
    <dbReference type="NCBI Taxonomy" id="1951"/>
    <lineage>
        <taxon>Bacteria</taxon>
        <taxon>Bacillati</taxon>
        <taxon>Actinomycetota</taxon>
        <taxon>Actinomycetes</taxon>
        <taxon>Kitasatosporales</taxon>
        <taxon>Streptomycetaceae</taxon>
        <taxon>Streptomyces</taxon>
    </lineage>
</organism>
<dbReference type="PANTHER" id="PTHR21666:SF289">
    <property type="entry name" value="L-ALA--D-GLU ENDOPEPTIDASE"/>
    <property type="match status" value="1"/>
</dbReference>
<proteinExistence type="predicted"/>
<dbReference type="CDD" id="cd12797">
    <property type="entry name" value="M23_peptidase"/>
    <property type="match status" value="1"/>
</dbReference>
<sequence>MNHYTALALLLSMAPWAAWTDPGPGGPPALTSSVGPTGPVGRAWPLGPPGPTIVRGWQPPATPYGPGHRGIDLAAPPGTPVHAAAPGHISYAGPVAGRGVLTITLTGTGEPPLRTSYEPVTPLVTQGDTVTAGQIIATTTTSPHCPDSCLHWGLRRADTYLNPLTLLPPHLLRRPPSRLLPVTGMP</sequence>
<evidence type="ECO:0000256" key="1">
    <source>
        <dbReference type="ARBA" id="ARBA00022729"/>
    </source>
</evidence>
<dbReference type="EMBL" id="BMQQ01000022">
    <property type="protein sequence ID" value="GGT49815.1"/>
    <property type="molecule type" value="Genomic_DNA"/>
</dbReference>
<evidence type="ECO:0000256" key="3">
    <source>
        <dbReference type="SAM" id="SignalP"/>
    </source>
</evidence>
<dbReference type="Pfam" id="PF01551">
    <property type="entry name" value="Peptidase_M23"/>
    <property type="match status" value="1"/>
</dbReference>
<dbReference type="PANTHER" id="PTHR21666">
    <property type="entry name" value="PEPTIDASE-RELATED"/>
    <property type="match status" value="1"/>
</dbReference>
<comment type="caution">
    <text evidence="5">The sequence shown here is derived from an EMBL/GenBank/DDBJ whole genome shotgun (WGS) entry which is preliminary data.</text>
</comment>
<dbReference type="Gene3D" id="2.70.70.10">
    <property type="entry name" value="Glucose Permease (Domain IIA)"/>
    <property type="match status" value="1"/>
</dbReference>
<dbReference type="InterPro" id="IPR011055">
    <property type="entry name" value="Dup_hybrid_motif"/>
</dbReference>
<feature type="chain" id="PRO_5039005256" evidence="3">
    <location>
        <begin position="18"/>
        <end position="186"/>
    </location>
</feature>
<keyword evidence="1 3" id="KW-0732">Signal</keyword>
<evidence type="ECO:0000313" key="5">
    <source>
        <dbReference type="EMBL" id="GGT49815.1"/>
    </source>
</evidence>
<dbReference type="SUPFAM" id="SSF51261">
    <property type="entry name" value="Duplicated hybrid motif"/>
    <property type="match status" value="1"/>
</dbReference>
<feature type="domain" description="M23ase beta-sheet core" evidence="4">
    <location>
        <begin position="67"/>
        <end position="163"/>
    </location>
</feature>
<feature type="region of interest" description="Disordered" evidence="2">
    <location>
        <begin position="27"/>
        <end position="79"/>
    </location>
</feature>
<reference evidence="5" key="2">
    <citation type="submission" date="2020-09" db="EMBL/GenBank/DDBJ databases">
        <authorList>
            <person name="Sun Q."/>
            <person name="Ohkuma M."/>
        </authorList>
    </citation>
    <scope>NUCLEOTIDE SEQUENCE</scope>
    <source>
        <strain evidence="5">JCM 3172</strain>
    </source>
</reference>